<feature type="repeat" description="ANK" evidence="3">
    <location>
        <begin position="184"/>
        <end position="216"/>
    </location>
</feature>
<proteinExistence type="predicted"/>
<feature type="chain" id="PRO_5030741100" evidence="5">
    <location>
        <begin position="24"/>
        <end position="476"/>
    </location>
</feature>
<reference evidence="6" key="1">
    <citation type="submission" date="2020-11" db="EMBL/GenBank/DDBJ databases">
        <authorList>
            <person name="Tran Van P."/>
        </authorList>
    </citation>
    <scope>NUCLEOTIDE SEQUENCE</scope>
</reference>
<keyword evidence="5" id="KW-0732">Signal</keyword>
<dbReference type="PANTHER" id="PTHR23206">
    <property type="entry name" value="MASK PROTEIN"/>
    <property type="match status" value="1"/>
</dbReference>
<keyword evidence="1" id="KW-0677">Repeat</keyword>
<dbReference type="AlphaFoldDB" id="A0A7R9E203"/>
<dbReference type="PROSITE" id="PS50297">
    <property type="entry name" value="ANK_REP_REGION"/>
    <property type="match status" value="1"/>
</dbReference>
<keyword evidence="2 3" id="KW-0040">ANK repeat</keyword>
<name>A0A7R9E203_9NEOP</name>
<dbReference type="PANTHER" id="PTHR23206:SF8">
    <property type="entry name" value="ANKYRIN REPEAT AND KH DOMAIN-CONTAINING 1"/>
    <property type="match status" value="1"/>
</dbReference>
<dbReference type="InterPro" id="IPR002110">
    <property type="entry name" value="Ankyrin_rpt"/>
</dbReference>
<evidence type="ECO:0000256" key="3">
    <source>
        <dbReference type="PROSITE-ProRule" id="PRU00023"/>
    </source>
</evidence>
<accession>A0A7R9E203</accession>
<dbReference type="SMART" id="SM00248">
    <property type="entry name" value="ANK"/>
    <property type="match status" value="2"/>
</dbReference>
<protein>
    <submittedName>
        <fullName evidence="6">Uncharacterized protein</fullName>
    </submittedName>
</protein>
<dbReference type="EMBL" id="OB793053">
    <property type="protein sequence ID" value="CAD7425873.1"/>
    <property type="molecule type" value="Genomic_DNA"/>
</dbReference>
<dbReference type="Gene3D" id="1.25.40.20">
    <property type="entry name" value="Ankyrin repeat-containing domain"/>
    <property type="match status" value="1"/>
</dbReference>
<dbReference type="InterPro" id="IPR036770">
    <property type="entry name" value="Ankyrin_rpt-contain_sf"/>
</dbReference>
<dbReference type="InterPro" id="IPR051631">
    <property type="entry name" value="Ankyrin-KH/SAM_domain"/>
</dbReference>
<organism evidence="6">
    <name type="scientific">Timema monikensis</name>
    <dbReference type="NCBI Taxonomy" id="170555"/>
    <lineage>
        <taxon>Eukaryota</taxon>
        <taxon>Metazoa</taxon>
        <taxon>Ecdysozoa</taxon>
        <taxon>Arthropoda</taxon>
        <taxon>Hexapoda</taxon>
        <taxon>Insecta</taxon>
        <taxon>Pterygota</taxon>
        <taxon>Neoptera</taxon>
        <taxon>Polyneoptera</taxon>
        <taxon>Phasmatodea</taxon>
        <taxon>Timematodea</taxon>
        <taxon>Timematoidea</taxon>
        <taxon>Timematidae</taxon>
        <taxon>Timema</taxon>
    </lineage>
</organism>
<evidence type="ECO:0000256" key="4">
    <source>
        <dbReference type="SAM" id="MobiDB-lite"/>
    </source>
</evidence>
<gene>
    <name evidence="6" type="ORF">TMSB3V08_LOCUS2776</name>
</gene>
<evidence type="ECO:0000256" key="2">
    <source>
        <dbReference type="ARBA" id="ARBA00023043"/>
    </source>
</evidence>
<sequence>MQPPKSRHVTTFLFWFFGKRVESFVIDQAESDEEGRLESSKFLLSPEDAEHSVDPETQARLEALLEAAGIGKLSTADGKHLADPEVLRRLTSSVSCALDEAAAALTRMRSDNPRPQPETRSLVEACTDGDVPTVRKLLTEGRSVHETTEEGESLLSLACSAGYYELAQVLLAMHANVEDRGIKEDCTPLMEAASAGHVDIVRLLIMHGADVNAQSSTACFALPRCMKLLPLLSTQDFVVVLVQVLLRMTRQQFLPLHVDSPPRFNYRRADWPRFQDRLARAIFPAAPILDVAKLDRKANLFALTLLGAATSSIPVRRPPLLGPPLPLSILDEMQLCDRARALWQRSHILRAREVYRVFRSRCRRLIRRWRAEASRSRHRGSLLVAPSDGDASQARSNPGAARVWRRGVRRLGLSGGLGGAFEASFAQRPGSRARNPDPPAVELPDHPFLPQVKRTLSLPRPSTGHPPRAFVGPGEV</sequence>
<evidence type="ECO:0000313" key="6">
    <source>
        <dbReference type="EMBL" id="CAD7425873.1"/>
    </source>
</evidence>
<dbReference type="GO" id="GO:0045087">
    <property type="term" value="P:innate immune response"/>
    <property type="evidence" value="ECO:0007669"/>
    <property type="project" value="TreeGrafter"/>
</dbReference>
<evidence type="ECO:0000256" key="1">
    <source>
        <dbReference type="ARBA" id="ARBA00022737"/>
    </source>
</evidence>
<evidence type="ECO:0000256" key="5">
    <source>
        <dbReference type="SAM" id="SignalP"/>
    </source>
</evidence>
<dbReference type="SUPFAM" id="SSF48403">
    <property type="entry name" value="Ankyrin repeat"/>
    <property type="match status" value="1"/>
</dbReference>
<dbReference type="PRINTS" id="PR01415">
    <property type="entry name" value="ANKYRIN"/>
</dbReference>
<dbReference type="GO" id="GO:0005737">
    <property type="term" value="C:cytoplasm"/>
    <property type="evidence" value="ECO:0007669"/>
    <property type="project" value="TreeGrafter"/>
</dbReference>
<dbReference type="Pfam" id="PF12796">
    <property type="entry name" value="Ank_2"/>
    <property type="match status" value="1"/>
</dbReference>
<feature type="signal peptide" evidence="5">
    <location>
        <begin position="1"/>
        <end position="23"/>
    </location>
</feature>
<dbReference type="PROSITE" id="PS50088">
    <property type="entry name" value="ANK_REPEAT"/>
    <property type="match status" value="1"/>
</dbReference>
<feature type="region of interest" description="Disordered" evidence="4">
    <location>
        <begin position="426"/>
        <end position="476"/>
    </location>
</feature>